<gene>
    <name evidence="2" type="ORF">C8D88_108243</name>
</gene>
<comment type="caution">
    <text evidence="2">The sequence shown here is derived from an EMBL/GenBank/DDBJ whole genome shotgun (WGS) entry which is preliminary data.</text>
</comment>
<sequence length="164" mass="17854">MARKERPLDEGDSPLLRFAADLRTLRRAAGMPTYRRLAALTHYSAATLSDAAGGRKLPTLDVTLAYVRACGGDEPSWERRWTSLAAQPADVRMNRAPQVRAFNAAATMLATVADAGVVLWHIQDQRLVTVLPLLGPPLRALVFTSDDSHVIGVHTDGVVTTWVI</sequence>
<dbReference type="Proteomes" id="UP000246005">
    <property type="component" value="Unassembled WGS sequence"/>
</dbReference>
<dbReference type="CDD" id="cd00093">
    <property type="entry name" value="HTH_XRE"/>
    <property type="match status" value="1"/>
</dbReference>
<evidence type="ECO:0000313" key="2">
    <source>
        <dbReference type="EMBL" id="PWK84627.1"/>
    </source>
</evidence>
<proteinExistence type="predicted"/>
<dbReference type="SUPFAM" id="SSF50969">
    <property type="entry name" value="YVTN repeat-like/Quinoprotein amine dehydrogenase"/>
    <property type="match status" value="1"/>
</dbReference>
<dbReference type="SUPFAM" id="SSF47413">
    <property type="entry name" value="lambda repressor-like DNA-binding domains"/>
    <property type="match status" value="1"/>
</dbReference>
<dbReference type="AlphaFoldDB" id="A0A316HW13"/>
<evidence type="ECO:0000313" key="3">
    <source>
        <dbReference type="Proteomes" id="UP000246005"/>
    </source>
</evidence>
<dbReference type="InterPro" id="IPR010982">
    <property type="entry name" value="Lambda_DNA-bd_dom_sf"/>
</dbReference>
<dbReference type="RefSeq" id="WP_109638903.1">
    <property type="nucleotide sequence ID" value="NZ_QGHB01000008.1"/>
</dbReference>
<dbReference type="SMART" id="SM00530">
    <property type="entry name" value="HTH_XRE"/>
    <property type="match status" value="1"/>
</dbReference>
<dbReference type="InterPro" id="IPR001387">
    <property type="entry name" value="Cro/C1-type_HTH"/>
</dbReference>
<dbReference type="Gene3D" id="1.10.260.40">
    <property type="entry name" value="lambda repressor-like DNA-binding domains"/>
    <property type="match status" value="1"/>
</dbReference>
<accession>A0A316HW13</accession>
<reference evidence="2 3" key="1">
    <citation type="submission" date="2018-05" db="EMBL/GenBank/DDBJ databases">
        <title>Genomic Encyclopedia of Type Strains, Phase IV (KMG-IV): sequencing the most valuable type-strain genomes for metagenomic binning, comparative biology and taxonomic classification.</title>
        <authorList>
            <person name="Goeker M."/>
        </authorList>
    </citation>
    <scope>NUCLEOTIDE SEQUENCE [LARGE SCALE GENOMIC DNA]</scope>
    <source>
        <strain evidence="2 3">DSM 45480</strain>
    </source>
</reference>
<feature type="domain" description="HTH cro/C1-type" evidence="1">
    <location>
        <begin position="21"/>
        <end position="77"/>
    </location>
</feature>
<dbReference type="GO" id="GO:0003677">
    <property type="term" value="F:DNA binding"/>
    <property type="evidence" value="ECO:0007669"/>
    <property type="project" value="InterPro"/>
</dbReference>
<dbReference type="InterPro" id="IPR011044">
    <property type="entry name" value="Quino_amine_DH_bsu"/>
</dbReference>
<evidence type="ECO:0000259" key="1">
    <source>
        <dbReference type="SMART" id="SM00530"/>
    </source>
</evidence>
<dbReference type="EMBL" id="QGHB01000008">
    <property type="protein sequence ID" value="PWK84627.1"/>
    <property type="molecule type" value="Genomic_DNA"/>
</dbReference>
<organism evidence="2 3">
    <name type="scientific">Lentzea atacamensis</name>
    <dbReference type="NCBI Taxonomy" id="531938"/>
    <lineage>
        <taxon>Bacteria</taxon>
        <taxon>Bacillati</taxon>
        <taxon>Actinomycetota</taxon>
        <taxon>Actinomycetes</taxon>
        <taxon>Pseudonocardiales</taxon>
        <taxon>Pseudonocardiaceae</taxon>
        <taxon>Lentzea</taxon>
    </lineage>
</organism>
<protein>
    <submittedName>
        <fullName evidence="2">Helix-turn-helix protein</fullName>
    </submittedName>
</protein>
<dbReference type="Pfam" id="PF13560">
    <property type="entry name" value="HTH_31"/>
    <property type="match status" value="1"/>
</dbReference>
<name>A0A316HW13_9PSEU</name>